<dbReference type="EMBL" id="JAHHUM010000026">
    <property type="protein sequence ID" value="KAK5623533.1"/>
    <property type="molecule type" value="Genomic_DNA"/>
</dbReference>
<gene>
    <name evidence="2" type="ORF">CRENBAI_013041</name>
</gene>
<keyword evidence="3" id="KW-1185">Reference proteome</keyword>
<feature type="region of interest" description="Disordered" evidence="1">
    <location>
        <begin position="62"/>
        <end position="81"/>
    </location>
</feature>
<reference evidence="2 3" key="1">
    <citation type="submission" date="2021-06" db="EMBL/GenBank/DDBJ databases">
        <authorList>
            <person name="Palmer J.M."/>
        </authorList>
    </citation>
    <scope>NUCLEOTIDE SEQUENCE [LARGE SCALE GENOMIC DNA]</scope>
    <source>
        <strain evidence="2 3">MEX-2019</strain>
        <tissue evidence="2">Muscle</tissue>
    </source>
</reference>
<evidence type="ECO:0000313" key="2">
    <source>
        <dbReference type="EMBL" id="KAK5623533.1"/>
    </source>
</evidence>
<proteinExistence type="predicted"/>
<name>A0AAV9SR20_9TELE</name>
<dbReference type="AlphaFoldDB" id="A0AAV9SR20"/>
<protein>
    <submittedName>
        <fullName evidence="2">Uncharacterized protein</fullName>
    </submittedName>
</protein>
<evidence type="ECO:0000256" key="1">
    <source>
        <dbReference type="SAM" id="MobiDB-lite"/>
    </source>
</evidence>
<evidence type="ECO:0000313" key="3">
    <source>
        <dbReference type="Proteomes" id="UP001311232"/>
    </source>
</evidence>
<sequence>MCKQQALHPLCFCFHHKPVSSLPPGSATCNSAFYTKYQLMVRTEDMSTWVAITGRPDFDSWDRGIKEASGEEMGRGRRRGV</sequence>
<comment type="caution">
    <text evidence="2">The sequence shown here is derived from an EMBL/GenBank/DDBJ whole genome shotgun (WGS) entry which is preliminary data.</text>
</comment>
<organism evidence="2 3">
    <name type="scientific">Crenichthys baileyi</name>
    <name type="common">White River springfish</name>
    <dbReference type="NCBI Taxonomy" id="28760"/>
    <lineage>
        <taxon>Eukaryota</taxon>
        <taxon>Metazoa</taxon>
        <taxon>Chordata</taxon>
        <taxon>Craniata</taxon>
        <taxon>Vertebrata</taxon>
        <taxon>Euteleostomi</taxon>
        <taxon>Actinopterygii</taxon>
        <taxon>Neopterygii</taxon>
        <taxon>Teleostei</taxon>
        <taxon>Neoteleostei</taxon>
        <taxon>Acanthomorphata</taxon>
        <taxon>Ovalentaria</taxon>
        <taxon>Atherinomorphae</taxon>
        <taxon>Cyprinodontiformes</taxon>
        <taxon>Goodeidae</taxon>
        <taxon>Crenichthys</taxon>
    </lineage>
</organism>
<accession>A0AAV9SR20</accession>
<dbReference type="Proteomes" id="UP001311232">
    <property type="component" value="Unassembled WGS sequence"/>
</dbReference>
<feature type="compositionally biased region" description="Basic and acidic residues" evidence="1">
    <location>
        <begin position="62"/>
        <end position="75"/>
    </location>
</feature>